<name>A0A3N0E5X6_9ACTN</name>
<keyword evidence="3" id="KW-1185">Reference proteome</keyword>
<evidence type="ECO:0000313" key="2">
    <source>
        <dbReference type="EMBL" id="RNL83251.1"/>
    </source>
</evidence>
<dbReference type="PROSITE" id="PS51462">
    <property type="entry name" value="NUDIX"/>
    <property type="match status" value="1"/>
</dbReference>
<dbReference type="InterPro" id="IPR000086">
    <property type="entry name" value="NUDIX_hydrolase_dom"/>
</dbReference>
<dbReference type="EMBL" id="RJMB01000018">
    <property type="protein sequence ID" value="RNL83251.1"/>
    <property type="molecule type" value="Genomic_DNA"/>
</dbReference>
<gene>
    <name evidence="2" type="ORF">EFW17_17185</name>
</gene>
<dbReference type="Proteomes" id="UP000269198">
    <property type="component" value="Unassembled WGS sequence"/>
</dbReference>
<dbReference type="InterPro" id="IPR015797">
    <property type="entry name" value="NUDIX_hydrolase-like_dom_sf"/>
</dbReference>
<accession>A0A3N0E5X6</accession>
<protein>
    <submittedName>
        <fullName evidence="2">NUDIX domain-containing protein</fullName>
    </submittedName>
</protein>
<sequence>MAVSHSEIRDVLFRYLEHYRYPPEANQLIRLVRALDEGHDVTSCTEYRIGHVTIGGIAVDRDLRVLLVRHTEPERWLTPSGPLDPRDVSLVGASLRELERQTGIRARDITSSPDEQSAPFDIDVRSVPATNDVPEHVRFDFRYAHWVDEADVRPLIGDSARLSWLPAEELHPCGLKSKLSAVGVG</sequence>
<dbReference type="AlphaFoldDB" id="A0A3N0E5X6"/>
<evidence type="ECO:0000259" key="1">
    <source>
        <dbReference type="PROSITE" id="PS51462"/>
    </source>
</evidence>
<dbReference type="Gene3D" id="3.90.79.10">
    <property type="entry name" value="Nucleoside Triphosphate Pyrophosphohydrolase"/>
    <property type="match status" value="1"/>
</dbReference>
<comment type="caution">
    <text evidence="2">The sequence shown here is derived from an EMBL/GenBank/DDBJ whole genome shotgun (WGS) entry which is preliminary data.</text>
</comment>
<proteinExistence type="predicted"/>
<evidence type="ECO:0000313" key="3">
    <source>
        <dbReference type="Proteomes" id="UP000269198"/>
    </source>
</evidence>
<organism evidence="2 3">
    <name type="scientific">Halostreptopolyspora alba</name>
    <dbReference type="NCBI Taxonomy" id="2487137"/>
    <lineage>
        <taxon>Bacteria</taxon>
        <taxon>Bacillati</taxon>
        <taxon>Actinomycetota</taxon>
        <taxon>Actinomycetes</taxon>
        <taxon>Streptosporangiales</taxon>
        <taxon>Nocardiopsidaceae</taxon>
        <taxon>Halostreptopolyspora</taxon>
    </lineage>
</organism>
<feature type="domain" description="Nudix hydrolase" evidence="1">
    <location>
        <begin position="49"/>
        <end position="185"/>
    </location>
</feature>
<reference evidence="2 3" key="1">
    <citation type="submission" date="2018-11" db="EMBL/GenBank/DDBJ databases">
        <title>The genome draft of YIM 96095.</title>
        <authorList>
            <person name="Tang S.-K."/>
            <person name="Chunyu W.-X."/>
            <person name="Feng Y.-Z."/>
        </authorList>
    </citation>
    <scope>NUCLEOTIDE SEQUENCE [LARGE SCALE GENOMIC DNA]</scope>
    <source>
        <strain evidence="2 3">YIM 96095</strain>
    </source>
</reference>
<dbReference type="SUPFAM" id="SSF55811">
    <property type="entry name" value="Nudix"/>
    <property type="match status" value="1"/>
</dbReference>
<dbReference type="Pfam" id="PF00293">
    <property type="entry name" value="NUDIX"/>
    <property type="match status" value="1"/>
</dbReference>
<dbReference type="OrthoDB" id="129709at2"/>